<dbReference type="AlphaFoldDB" id="A0A8S3BCB6"/>
<protein>
    <submittedName>
        <fullName evidence="1">Uncharacterized protein</fullName>
    </submittedName>
</protein>
<evidence type="ECO:0000313" key="2">
    <source>
        <dbReference type="Proteomes" id="UP000676336"/>
    </source>
</evidence>
<proteinExistence type="predicted"/>
<sequence>MSLAKVINLIRTIDRTHIQLGSNLTTPVILEEDIELSGFYPLLTLPADTLQTT</sequence>
<accession>A0A8S3BCB6</accession>
<gene>
    <name evidence="1" type="ORF">SMN809_LOCUS47971</name>
</gene>
<feature type="non-terminal residue" evidence="1">
    <location>
        <position position="1"/>
    </location>
</feature>
<reference evidence="1" key="1">
    <citation type="submission" date="2021-02" db="EMBL/GenBank/DDBJ databases">
        <authorList>
            <person name="Nowell W R."/>
        </authorList>
    </citation>
    <scope>NUCLEOTIDE SEQUENCE</scope>
</reference>
<dbReference type="Proteomes" id="UP000676336">
    <property type="component" value="Unassembled WGS sequence"/>
</dbReference>
<dbReference type="EMBL" id="CAJOBI010153084">
    <property type="protein sequence ID" value="CAF4819399.1"/>
    <property type="molecule type" value="Genomic_DNA"/>
</dbReference>
<name>A0A8S3BCB6_9BILA</name>
<evidence type="ECO:0000313" key="1">
    <source>
        <dbReference type="EMBL" id="CAF4819399.1"/>
    </source>
</evidence>
<organism evidence="1 2">
    <name type="scientific">Rotaria magnacalcarata</name>
    <dbReference type="NCBI Taxonomy" id="392030"/>
    <lineage>
        <taxon>Eukaryota</taxon>
        <taxon>Metazoa</taxon>
        <taxon>Spiralia</taxon>
        <taxon>Gnathifera</taxon>
        <taxon>Rotifera</taxon>
        <taxon>Eurotatoria</taxon>
        <taxon>Bdelloidea</taxon>
        <taxon>Philodinida</taxon>
        <taxon>Philodinidae</taxon>
        <taxon>Rotaria</taxon>
    </lineage>
</organism>
<comment type="caution">
    <text evidence="1">The sequence shown here is derived from an EMBL/GenBank/DDBJ whole genome shotgun (WGS) entry which is preliminary data.</text>
</comment>